<keyword evidence="3 5" id="KW-0378">Hydrolase</keyword>
<dbReference type="InterPro" id="IPR004447">
    <property type="entry name" value="Peptidase_S41A"/>
</dbReference>
<sequence length="527" mass="59963">MNKFFKILNIFLLSIILFLVGFLVGKKFDFAFDENDEIVGLQYSKNEQKIRRLVSLIDNQYVNNVNSDSLVDEAINFMVGKLDPHSTYLDKEMIKKANEELSGSYVGVGLQFRVINDTVVVTRMLPNSVNENLLRFGDRIVAINKESVTAENLKNFTGLLKGKINTEVNLAVIRDHIPLSINIKRVSVPVPTVVGEHMINDEIGYIKLTRFGEKSGDEVHSALKNLLDKGMKTLVFDLRGNPGGVMRVAEQIADEFLTKDELIVYTKDKSQTKKYIYATNYGLFEHGQVYVLIDENSASSSEIVAGAIQDYGRGTIVGRRSYGKGLVQREINLGDDTRVRLTVANYYTPSGRSIQRPYDKGNQAYAEDIYTRLKNGELYNKDSIKVDEKLRYKAPSGKFVYGGGGIIPDEFVALDVTSVSNWLNYNNETKFYKEFIVKEADKTHDLFFFKNEQRYIKYFGAGIYRNEFLKMIGVPSNQFNEQLGTIVDNYIKATLANELFGTRAYLEIWSKEDEMIKRILELENTKS</sequence>
<dbReference type="InterPro" id="IPR055210">
    <property type="entry name" value="CtpA/B_N"/>
</dbReference>
<name>A0A3L9MGM6_9FLAO</name>
<dbReference type="Pfam" id="PF22694">
    <property type="entry name" value="CtpB_N-like"/>
    <property type="match status" value="1"/>
</dbReference>
<keyword evidence="2 5" id="KW-0645">Protease</keyword>
<dbReference type="NCBIfam" id="TIGR00225">
    <property type="entry name" value="prc"/>
    <property type="match status" value="1"/>
</dbReference>
<evidence type="ECO:0000256" key="5">
    <source>
        <dbReference type="RuleBase" id="RU004404"/>
    </source>
</evidence>
<dbReference type="CDD" id="cd07560">
    <property type="entry name" value="Peptidase_S41_CPP"/>
    <property type="match status" value="1"/>
</dbReference>
<dbReference type="AlphaFoldDB" id="A0A3L9MGM6"/>
<proteinExistence type="inferred from homology"/>
<dbReference type="InterPro" id="IPR001478">
    <property type="entry name" value="PDZ"/>
</dbReference>
<dbReference type="SUPFAM" id="SSF52096">
    <property type="entry name" value="ClpP/crotonase"/>
    <property type="match status" value="1"/>
</dbReference>
<evidence type="ECO:0000259" key="7">
    <source>
        <dbReference type="SMART" id="SM00228"/>
    </source>
</evidence>
<evidence type="ECO:0000256" key="3">
    <source>
        <dbReference type="ARBA" id="ARBA00022801"/>
    </source>
</evidence>
<dbReference type="Gene3D" id="3.30.750.44">
    <property type="match status" value="1"/>
</dbReference>
<evidence type="ECO:0000256" key="6">
    <source>
        <dbReference type="SAM" id="Phobius"/>
    </source>
</evidence>
<accession>A0A3L9MGM6</accession>
<dbReference type="SMART" id="SM00228">
    <property type="entry name" value="PDZ"/>
    <property type="match status" value="1"/>
</dbReference>
<feature type="domain" description="PDZ" evidence="7">
    <location>
        <begin position="106"/>
        <end position="176"/>
    </location>
</feature>
<keyword evidence="6" id="KW-0472">Membrane</keyword>
<evidence type="ECO:0000256" key="4">
    <source>
        <dbReference type="ARBA" id="ARBA00022825"/>
    </source>
</evidence>
<dbReference type="GO" id="GO:0030288">
    <property type="term" value="C:outer membrane-bounded periplasmic space"/>
    <property type="evidence" value="ECO:0007669"/>
    <property type="project" value="TreeGrafter"/>
</dbReference>
<evidence type="ECO:0000313" key="10">
    <source>
        <dbReference type="Proteomes" id="UP000275348"/>
    </source>
</evidence>
<dbReference type="GO" id="GO:0008236">
    <property type="term" value="F:serine-type peptidase activity"/>
    <property type="evidence" value="ECO:0007669"/>
    <property type="project" value="UniProtKB-KW"/>
</dbReference>
<dbReference type="GO" id="GO:0004175">
    <property type="term" value="F:endopeptidase activity"/>
    <property type="evidence" value="ECO:0007669"/>
    <property type="project" value="TreeGrafter"/>
</dbReference>
<protein>
    <submittedName>
        <fullName evidence="9">S41 family peptidase</fullName>
    </submittedName>
</protein>
<evidence type="ECO:0000313" key="9">
    <source>
        <dbReference type="EMBL" id="RLZ11915.1"/>
    </source>
</evidence>
<dbReference type="Gene3D" id="3.90.226.10">
    <property type="entry name" value="2-enoyl-CoA Hydratase, Chain A, domain 1"/>
    <property type="match status" value="1"/>
</dbReference>
<keyword evidence="6" id="KW-1133">Transmembrane helix</keyword>
<dbReference type="PANTHER" id="PTHR32060">
    <property type="entry name" value="TAIL-SPECIFIC PROTEASE"/>
    <property type="match status" value="1"/>
</dbReference>
<dbReference type="GO" id="GO:0006508">
    <property type="term" value="P:proteolysis"/>
    <property type="evidence" value="ECO:0007669"/>
    <property type="project" value="UniProtKB-KW"/>
</dbReference>
<dbReference type="InterPro" id="IPR036034">
    <property type="entry name" value="PDZ_sf"/>
</dbReference>
<comment type="caution">
    <text evidence="9">The sequence shown here is derived from an EMBL/GenBank/DDBJ whole genome shotgun (WGS) entry which is preliminary data.</text>
</comment>
<evidence type="ECO:0000256" key="1">
    <source>
        <dbReference type="ARBA" id="ARBA00009179"/>
    </source>
</evidence>
<comment type="similarity">
    <text evidence="1 5">Belongs to the peptidase S41A family.</text>
</comment>
<feature type="transmembrane region" description="Helical" evidence="6">
    <location>
        <begin position="7"/>
        <end position="25"/>
    </location>
</feature>
<gene>
    <name evidence="9" type="ORF">EAH69_03050</name>
</gene>
<dbReference type="Proteomes" id="UP000275348">
    <property type="component" value="Unassembled WGS sequence"/>
</dbReference>
<dbReference type="GO" id="GO:0007165">
    <property type="term" value="P:signal transduction"/>
    <property type="evidence" value="ECO:0007669"/>
    <property type="project" value="TreeGrafter"/>
</dbReference>
<dbReference type="Pfam" id="PF03572">
    <property type="entry name" value="Peptidase_S41"/>
    <property type="match status" value="1"/>
</dbReference>
<keyword evidence="10" id="KW-1185">Reference proteome</keyword>
<dbReference type="InterPro" id="IPR005151">
    <property type="entry name" value="Tail-specific_protease"/>
</dbReference>
<dbReference type="OrthoDB" id="9812068at2"/>
<evidence type="ECO:0000256" key="2">
    <source>
        <dbReference type="ARBA" id="ARBA00022670"/>
    </source>
</evidence>
<dbReference type="SMART" id="SM00245">
    <property type="entry name" value="TSPc"/>
    <property type="match status" value="1"/>
</dbReference>
<dbReference type="SUPFAM" id="SSF50156">
    <property type="entry name" value="PDZ domain-like"/>
    <property type="match status" value="1"/>
</dbReference>
<keyword evidence="6" id="KW-0812">Transmembrane</keyword>
<dbReference type="InterPro" id="IPR029045">
    <property type="entry name" value="ClpP/crotonase-like_dom_sf"/>
</dbReference>
<dbReference type="Pfam" id="PF13180">
    <property type="entry name" value="PDZ_2"/>
    <property type="match status" value="1"/>
</dbReference>
<keyword evidence="4 5" id="KW-0720">Serine protease</keyword>
<organism evidence="9 10">
    <name type="scientific">Faecalibacter macacae</name>
    <dbReference type="NCBI Taxonomy" id="1859289"/>
    <lineage>
        <taxon>Bacteria</taxon>
        <taxon>Pseudomonadati</taxon>
        <taxon>Bacteroidota</taxon>
        <taxon>Flavobacteriia</taxon>
        <taxon>Flavobacteriales</taxon>
        <taxon>Weeksellaceae</taxon>
        <taxon>Faecalibacter</taxon>
    </lineage>
</organism>
<dbReference type="Gene3D" id="2.30.42.10">
    <property type="match status" value="1"/>
</dbReference>
<evidence type="ECO:0000259" key="8">
    <source>
        <dbReference type="SMART" id="SM00245"/>
    </source>
</evidence>
<dbReference type="EMBL" id="RDOJ01000003">
    <property type="protein sequence ID" value="RLZ11915.1"/>
    <property type="molecule type" value="Genomic_DNA"/>
</dbReference>
<reference evidence="9 10" key="1">
    <citation type="submission" date="2018-10" db="EMBL/GenBank/DDBJ databases">
        <authorList>
            <person name="Chen X."/>
        </authorList>
    </citation>
    <scope>NUCLEOTIDE SEQUENCE [LARGE SCALE GENOMIC DNA]</scope>
    <source>
        <strain evidence="9 10">YIM 102668</strain>
    </source>
</reference>
<dbReference type="PANTHER" id="PTHR32060:SF30">
    <property type="entry name" value="CARBOXY-TERMINAL PROCESSING PROTEASE CTPA"/>
    <property type="match status" value="1"/>
</dbReference>
<feature type="domain" description="Tail specific protease" evidence="8">
    <location>
        <begin position="176"/>
        <end position="357"/>
    </location>
</feature>